<name>A0A4V1J0U8_9FUNG</name>
<keyword evidence="2 4" id="KW-0863">Zinc-finger</keyword>
<dbReference type="Proteomes" id="UP000278143">
    <property type="component" value="Unassembled WGS sequence"/>
</dbReference>
<sequence>MPLPNEEMSEEMRIQAMFQQEKEQWQQQQAQMADATPIYKQGQRPRLGNAGGGGPGAGGMRPFQAYPDREPPPNYVCYRCGEKGHFIQHCPTNGDAAFDRPRIRRTTGIPKSFLKAIDKPTDKKSGVMVTDVGGFVVATPDSNAWEKHVAMHRAAITAGDVRERMDAPSELACVICKGLMRDAVSTPCCDAQGCEECLSKALRENNMTCTQCGAPDQSVDLLVPNYRLRDAVDQYLRQQTAFMGGNDAYPGAQHVSDRETAATSKADAMQGKRITTLMTDQPESTSTRHHRGPKRDHHRMADAASGKSGPSAASTSASAMGVGMSGLPAGFPPPPPLLNPMNPVMRSLMMIPPTVPDVADA</sequence>
<evidence type="ECO:0000256" key="3">
    <source>
        <dbReference type="ARBA" id="ARBA00022833"/>
    </source>
</evidence>
<keyword evidence="1" id="KW-0479">Metal-binding</keyword>
<dbReference type="PANTHER" id="PTHR15439:SF0">
    <property type="entry name" value="CELL DIVISION CYCLE AND APOPTOSIS REGULATOR PROTEIN 1-RELATED"/>
    <property type="match status" value="1"/>
</dbReference>
<dbReference type="GO" id="GO:0005634">
    <property type="term" value="C:nucleus"/>
    <property type="evidence" value="ECO:0007669"/>
    <property type="project" value="TreeGrafter"/>
</dbReference>
<keyword evidence="3" id="KW-0862">Zinc</keyword>
<feature type="region of interest" description="Disordered" evidence="5">
    <location>
        <begin position="277"/>
        <end position="319"/>
    </location>
</feature>
<reference evidence="8" key="1">
    <citation type="journal article" date="2018" name="Nat. Microbiol.">
        <title>Leveraging single-cell genomics to expand the fungal tree of life.</title>
        <authorList>
            <person name="Ahrendt S.R."/>
            <person name="Quandt C.A."/>
            <person name="Ciobanu D."/>
            <person name="Clum A."/>
            <person name="Salamov A."/>
            <person name="Andreopoulos B."/>
            <person name="Cheng J.F."/>
            <person name="Woyke T."/>
            <person name="Pelin A."/>
            <person name="Henrissat B."/>
            <person name="Reynolds N.K."/>
            <person name="Benny G.L."/>
            <person name="Smith M.E."/>
            <person name="James T.Y."/>
            <person name="Grigoriev I.V."/>
        </authorList>
    </citation>
    <scope>NUCLEOTIDE SEQUENCE [LARGE SCALE GENOMIC DNA]</scope>
    <source>
        <strain evidence="8">Benny S71-1</strain>
    </source>
</reference>
<organism evidence="7 8">
    <name type="scientific">Syncephalis pseudoplumigaleata</name>
    <dbReference type="NCBI Taxonomy" id="1712513"/>
    <lineage>
        <taxon>Eukaryota</taxon>
        <taxon>Fungi</taxon>
        <taxon>Fungi incertae sedis</taxon>
        <taxon>Zoopagomycota</taxon>
        <taxon>Zoopagomycotina</taxon>
        <taxon>Zoopagomycetes</taxon>
        <taxon>Zoopagales</taxon>
        <taxon>Piptocephalidaceae</taxon>
        <taxon>Syncephalis</taxon>
    </lineage>
</organism>
<dbReference type="Gene3D" id="3.30.40.10">
    <property type="entry name" value="Zinc/RING finger domain, C3HC4 (zinc finger)"/>
    <property type="match status" value="1"/>
</dbReference>
<dbReference type="SUPFAM" id="SSF57756">
    <property type="entry name" value="Retrovirus zinc finger-like domains"/>
    <property type="match status" value="1"/>
</dbReference>
<evidence type="ECO:0000256" key="5">
    <source>
        <dbReference type="SAM" id="MobiDB-lite"/>
    </source>
</evidence>
<dbReference type="GO" id="GO:0016567">
    <property type="term" value="P:protein ubiquitination"/>
    <property type="evidence" value="ECO:0007669"/>
    <property type="project" value="InterPro"/>
</dbReference>
<dbReference type="Pfam" id="PF13696">
    <property type="entry name" value="zf-CCHC_2"/>
    <property type="match status" value="1"/>
</dbReference>
<dbReference type="EMBL" id="KZ991645">
    <property type="protein sequence ID" value="RKP22809.1"/>
    <property type="molecule type" value="Genomic_DNA"/>
</dbReference>
<dbReference type="CDD" id="cd16620">
    <property type="entry name" value="vRING-HC-C4C4_RBBP6"/>
    <property type="match status" value="1"/>
</dbReference>
<accession>A0A4V1J0U8</accession>
<protein>
    <recommendedName>
        <fullName evidence="6">CCHC-type domain-containing protein</fullName>
    </recommendedName>
</protein>
<evidence type="ECO:0000256" key="1">
    <source>
        <dbReference type="ARBA" id="ARBA00022723"/>
    </source>
</evidence>
<keyword evidence="8" id="KW-1185">Reference proteome</keyword>
<dbReference type="GO" id="GO:0006397">
    <property type="term" value="P:mRNA processing"/>
    <property type="evidence" value="ECO:0007669"/>
    <property type="project" value="InterPro"/>
</dbReference>
<dbReference type="SMART" id="SM00343">
    <property type="entry name" value="ZnF_C2HC"/>
    <property type="match status" value="1"/>
</dbReference>
<dbReference type="InterPro" id="IPR033489">
    <property type="entry name" value="RBBP6"/>
</dbReference>
<proteinExistence type="predicted"/>
<dbReference type="InterPro" id="IPR001878">
    <property type="entry name" value="Znf_CCHC"/>
</dbReference>
<dbReference type="GO" id="GO:0006511">
    <property type="term" value="P:ubiquitin-dependent protein catabolic process"/>
    <property type="evidence" value="ECO:0007669"/>
    <property type="project" value="TreeGrafter"/>
</dbReference>
<dbReference type="GO" id="GO:0061630">
    <property type="term" value="F:ubiquitin protein ligase activity"/>
    <property type="evidence" value="ECO:0007669"/>
    <property type="project" value="InterPro"/>
</dbReference>
<feature type="compositionally biased region" description="Low complexity" evidence="5">
    <location>
        <begin position="302"/>
        <end position="319"/>
    </location>
</feature>
<feature type="domain" description="CCHC-type" evidence="6">
    <location>
        <begin position="77"/>
        <end position="91"/>
    </location>
</feature>
<evidence type="ECO:0000256" key="4">
    <source>
        <dbReference type="PROSITE-ProRule" id="PRU00047"/>
    </source>
</evidence>
<dbReference type="InterPro" id="IPR025829">
    <property type="entry name" value="Zn_knuckle_CX2CX3GHX4C"/>
</dbReference>
<dbReference type="Gene3D" id="4.10.60.10">
    <property type="entry name" value="Zinc finger, CCHC-type"/>
    <property type="match status" value="1"/>
</dbReference>
<evidence type="ECO:0000313" key="7">
    <source>
        <dbReference type="EMBL" id="RKP22809.1"/>
    </source>
</evidence>
<evidence type="ECO:0000256" key="2">
    <source>
        <dbReference type="ARBA" id="ARBA00022771"/>
    </source>
</evidence>
<dbReference type="GO" id="GO:0008270">
    <property type="term" value="F:zinc ion binding"/>
    <property type="evidence" value="ECO:0007669"/>
    <property type="project" value="UniProtKB-KW"/>
</dbReference>
<dbReference type="PANTHER" id="PTHR15439">
    <property type="entry name" value="RETINOBLASTOMA-BINDING PROTEIN 6"/>
    <property type="match status" value="1"/>
</dbReference>
<evidence type="ECO:0000313" key="8">
    <source>
        <dbReference type="Proteomes" id="UP000278143"/>
    </source>
</evidence>
<dbReference type="AlphaFoldDB" id="A0A4V1J0U8"/>
<evidence type="ECO:0000259" key="6">
    <source>
        <dbReference type="PROSITE" id="PS50158"/>
    </source>
</evidence>
<feature type="compositionally biased region" description="Basic residues" evidence="5">
    <location>
        <begin position="287"/>
        <end position="298"/>
    </location>
</feature>
<gene>
    <name evidence="7" type="ORF">SYNPS1DRAFT_25303</name>
</gene>
<dbReference type="GO" id="GO:0003676">
    <property type="term" value="F:nucleic acid binding"/>
    <property type="evidence" value="ECO:0007669"/>
    <property type="project" value="InterPro"/>
</dbReference>
<dbReference type="InterPro" id="IPR013083">
    <property type="entry name" value="Znf_RING/FYVE/PHD"/>
</dbReference>
<dbReference type="PROSITE" id="PS50158">
    <property type="entry name" value="ZF_CCHC"/>
    <property type="match status" value="1"/>
</dbReference>
<dbReference type="InterPro" id="IPR036875">
    <property type="entry name" value="Znf_CCHC_sf"/>
</dbReference>
<dbReference type="OrthoDB" id="106784at2759"/>
<dbReference type="SUPFAM" id="SSF57850">
    <property type="entry name" value="RING/U-box"/>
    <property type="match status" value="1"/>
</dbReference>